<dbReference type="PROSITE" id="PS50109">
    <property type="entry name" value="HIS_KIN"/>
    <property type="match status" value="1"/>
</dbReference>
<name>A0A0H2YQS3_CLOP1</name>
<evidence type="ECO:0000256" key="6">
    <source>
        <dbReference type="ARBA" id="ARBA00022777"/>
    </source>
</evidence>
<keyword evidence="9" id="KW-0472">Membrane</keyword>
<dbReference type="SMART" id="SM00387">
    <property type="entry name" value="HATPase_c"/>
    <property type="match status" value="1"/>
</dbReference>
<keyword evidence="9" id="KW-0812">Transmembrane</keyword>
<feature type="coiled-coil region" evidence="8">
    <location>
        <begin position="244"/>
        <end position="277"/>
    </location>
</feature>
<dbReference type="Pfam" id="PF00672">
    <property type="entry name" value="HAMP"/>
    <property type="match status" value="1"/>
</dbReference>
<dbReference type="SUPFAM" id="SSF158472">
    <property type="entry name" value="HAMP domain-like"/>
    <property type="match status" value="1"/>
</dbReference>
<dbReference type="CDD" id="cd00082">
    <property type="entry name" value="HisKA"/>
    <property type="match status" value="1"/>
</dbReference>
<evidence type="ECO:0000256" key="4">
    <source>
        <dbReference type="ARBA" id="ARBA00022553"/>
    </source>
</evidence>
<evidence type="ECO:0000313" key="12">
    <source>
        <dbReference type="EMBL" id="ABG83226.1"/>
    </source>
</evidence>
<proteinExistence type="predicted"/>
<dbReference type="HOGENOM" id="CLU_000445_89_6_9"/>
<dbReference type="PaxDb" id="195103-CPF_2181"/>
<evidence type="ECO:0000256" key="9">
    <source>
        <dbReference type="SAM" id="Phobius"/>
    </source>
</evidence>
<keyword evidence="7" id="KW-0902">Two-component regulatory system</keyword>
<dbReference type="InterPro" id="IPR050351">
    <property type="entry name" value="BphY/WalK/GraS-like"/>
</dbReference>
<dbReference type="InterPro" id="IPR036890">
    <property type="entry name" value="HATPase_C_sf"/>
</dbReference>
<keyword evidence="5" id="KW-0808">Transferase</keyword>
<dbReference type="Proteomes" id="UP000001823">
    <property type="component" value="Chromosome"/>
</dbReference>
<dbReference type="STRING" id="195103.CPF_2181"/>
<keyword evidence="9" id="KW-1133">Transmembrane helix</keyword>
<dbReference type="CDD" id="cd00075">
    <property type="entry name" value="HATPase"/>
    <property type="match status" value="1"/>
</dbReference>
<evidence type="ECO:0000256" key="3">
    <source>
        <dbReference type="ARBA" id="ARBA00012438"/>
    </source>
</evidence>
<reference evidence="12 13" key="1">
    <citation type="journal article" date="2006" name="Genome Res.">
        <title>Skewed genomic variability in strains of the toxigenic bacterial pathogen, Clostridium perfringens.</title>
        <authorList>
            <person name="Myers G.S."/>
            <person name="Rasko D.A."/>
            <person name="Cheung J.K."/>
            <person name="Ravel J."/>
            <person name="Seshadri R."/>
            <person name="Deboy R.T."/>
            <person name="Ren Q."/>
            <person name="Varga J."/>
            <person name="Awad M.M."/>
            <person name="Brinkac L.M."/>
            <person name="Daugherty S.C."/>
            <person name="Haft D.H."/>
            <person name="Dodson R.J."/>
            <person name="Madupu R."/>
            <person name="Nelson W.C."/>
            <person name="Rosovitz M.J."/>
            <person name="Sullivan S.A."/>
            <person name="Khouri H."/>
            <person name="Dimitrov G.I."/>
            <person name="Watkins K.L."/>
            <person name="Mulligan S."/>
            <person name="Benton J."/>
            <person name="Radune D."/>
            <person name="Fisher D.J."/>
            <person name="Atkins H.S."/>
            <person name="Hiscox T."/>
            <person name="Jost B.H."/>
            <person name="Billington S.J."/>
            <person name="Songer J.G."/>
            <person name="McClane B.A."/>
            <person name="Titball R.W."/>
            <person name="Rood J.I."/>
            <person name="Melville S.B."/>
            <person name="Paulsen I.T."/>
        </authorList>
    </citation>
    <scope>NUCLEOTIDE SEQUENCE [LARGE SCALE GENOMIC DNA]</scope>
    <source>
        <strain evidence="13">ATCC 13124 / DSM 756 / JCM 1290 / NCIMB 6125 / NCTC 8237 / S 107 / Type A</strain>
    </source>
</reference>
<evidence type="ECO:0000259" key="11">
    <source>
        <dbReference type="PROSITE" id="PS50885"/>
    </source>
</evidence>
<dbReference type="eggNOG" id="COG5002">
    <property type="taxonomic scope" value="Bacteria"/>
</dbReference>
<protein>
    <recommendedName>
        <fullName evidence="3">histidine kinase</fullName>
        <ecNumber evidence="3">2.7.13.3</ecNumber>
    </recommendedName>
</protein>
<feature type="domain" description="HAMP" evidence="11">
    <location>
        <begin position="200"/>
        <end position="252"/>
    </location>
</feature>
<dbReference type="GO" id="GO:0004721">
    <property type="term" value="F:phosphoprotein phosphatase activity"/>
    <property type="evidence" value="ECO:0007669"/>
    <property type="project" value="TreeGrafter"/>
</dbReference>
<dbReference type="Pfam" id="PF02518">
    <property type="entry name" value="HATPase_c"/>
    <property type="match status" value="1"/>
</dbReference>
<evidence type="ECO:0000256" key="8">
    <source>
        <dbReference type="SAM" id="Coils"/>
    </source>
</evidence>
<dbReference type="GO" id="GO:0005886">
    <property type="term" value="C:plasma membrane"/>
    <property type="evidence" value="ECO:0007669"/>
    <property type="project" value="TreeGrafter"/>
</dbReference>
<keyword evidence="6 12" id="KW-0418">Kinase</keyword>
<comment type="subcellular location">
    <subcellularLocation>
        <location evidence="2">Membrane</location>
    </subcellularLocation>
</comment>
<dbReference type="Gene3D" id="1.10.287.130">
    <property type="match status" value="1"/>
</dbReference>
<dbReference type="PANTHER" id="PTHR45453:SF3">
    <property type="entry name" value="HISTIDINE KINASE"/>
    <property type="match status" value="1"/>
</dbReference>
<evidence type="ECO:0000313" key="13">
    <source>
        <dbReference type="Proteomes" id="UP000001823"/>
    </source>
</evidence>
<dbReference type="Pfam" id="PF00512">
    <property type="entry name" value="HisKA"/>
    <property type="match status" value="1"/>
</dbReference>
<evidence type="ECO:0000256" key="5">
    <source>
        <dbReference type="ARBA" id="ARBA00022679"/>
    </source>
</evidence>
<feature type="transmembrane region" description="Helical" evidence="9">
    <location>
        <begin position="9"/>
        <end position="32"/>
    </location>
</feature>
<dbReference type="GO" id="GO:0016036">
    <property type="term" value="P:cellular response to phosphate starvation"/>
    <property type="evidence" value="ECO:0007669"/>
    <property type="project" value="TreeGrafter"/>
</dbReference>
<dbReference type="PROSITE" id="PS50885">
    <property type="entry name" value="HAMP"/>
    <property type="match status" value="1"/>
</dbReference>
<dbReference type="Gene3D" id="6.10.340.10">
    <property type="match status" value="1"/>
</dbReference>
<keyword evidence="13" id="KW-1185">Reference proteome</keyword>
<feature type="domain" description="Histidine kinase" evidence="10">
    <location>
        <begin position="281"/>
        <end position="499"/>
    </location>
</feature>
<comment type="catalytic activity">
    <reaction evidence="1">
        <text>ATP + protein L-histidine = ADP + protein N-phospho-L-histidine.</text>
        <dbReference type="EC" id="2.7.13.3"/>
    </reaction>
</comment>
<evidence type="ECO:0000259" key="10">
    <source>
        <dbReference type="PROSITE" id="PS50109"/>
    </source>
</evidence>
<keyword evidence="8" id="KW-0175">Coiled coil</keyword>
<evidence type="ECO:0000256" key="2">
    <source>
        <dbReference type="ARBA" id="ARBA00004370"/>
    </source>
</evidence>
<dbReference type="EMBL" id="CP000246">
    <property type="protein sequence ID" value="ABG83226.1"/>
    <property type="molecule type" value="Genomic_DNA"/>
</dbReference>
<keyword evidence="4" id="KW-0597">Phosphoprotein</keyword>
<dbReference type="InterPro" id="IPR005467">
    <property type="entry name" value="His_kinase_dom"/>
</dbReference>
<dbReference type="InterPro" id="IPR003660">
    <property type="entry name" value="HAMP_dom"/>
</dbReference>
<dbReference type="InterPro" id="IPR003661">
    <property type="entry name" value="HisK_dim/P_dom"/>
</dbReference>
<dbReference type="InterPro" id="IPR003594">
    <property type="entry name" value="HATPase_dom"/>
</dbReference>
<sequence length="507" mass="57938">MKKSISKRLFIITFGIIIFLTLFTMIFQITFFQEFYYKRKSNDLSNAVLKFRALYSYDIKNTDSLYRALSLFELENNAKIGIYSIDSTPKYVPDPANKNSEAVDLLNDIFNELYSDQDFAKTLLNSNSGVTTEFKSRKYSTKYIVYMVPFSLNSKNDSIIIAITSFQAIEEASALIKDFYKYIILIVIVIGLILSYVFSNLISKPLVKLNKSAKKMSAMDFSEKCDIEREDEIGNLAKTLNFLSKNLSNALDDLKIKNKKLEEDIEKERELEKLRKDFIAGASHELKTPIGIISGYAEGIKDGIVDHKDQGVYLDIIIDEAEKMNKLVMDMLELSKLEAGKIDLHIIDFSLTELTEEVLVKNSVDINKNNLTVVKNYSPTEDLYVQGDDFKIEQVLTNFVTNAIKYSEPNNQIIIDIKPVEEDKIYFSIENTGAHIPDSDINKIWTQFYRGDTSRNRGSRSTGLGLSIVKNLLQAHESEFGVMNTENGVKFYFTLKKSKEIDEVEEI</sequence>
<evidence type="ECO:0000256" key="7">
    <source>
        <dbReference type="ARBA" id="ARBA00023012"/>
    </source>
</evidence>
<organism evidence="12 13">
    <name type="scientific">Clostridium perfringens (strain ATCC 13124 / DSM 756 / JCM 1290 / NCIMB 6125 / NCTC 8237 / Type A)</name>
    <dbReference type="NCBI Taxonomy" id="195103"/>
    <lineage>
        <taxon>Bacteria</taxon>
        <taxon>Bacillati</taxon>
        <taxon>Bacillota</taxon>
        <taxon>Clostridia</taxon>
        <taxon>Eubacteriales</taxon>
        <taxon>Clostridiaceae</taxon>
        <taxon>Clostridium</taxon>
    </lineage>
</organism>
<dbReference type="SUPFAM" id="SSF47384">
    <property type="entry name" value="Homodimeric domain of signal transducing histidine kinase"/>
    <property type="match status" value="1"/>
</dbReference>
<gene>
    <name evidence="12" type="ordered locus">CPF_2181</name>
</gene>
<dbReference type="SMART" id="SM00388">
    <property type="entry name" value="HisKA"/>
    <property type="match status" value="1"/>
</dbReference>
<dbReference type="FunFam" id="1.10.287.130:FF:000001">
    <property type="entry name" value="Two-component sensor histidine kinase"/>
    <property type="match status" value="1"/>
</dbReference>
<dbReference type="InterPro" id="IPR036097">
    <property type="entry name" value="HisK_dim/P_sf"/>
</dbReference>
<dbReference type="EC" id="2.7.13.3" evidence="3"/>
<dbReference type="AlphaFoldDB" id="A0A0H2YQS3"/>
<accession>A0A0H2YQS3</accession>
<dbReference type="RefSeq" id="WP_003468780.1">
    <property type="nucleotide sequence ID" value="NC_008261.1"/>
</dbReference>
<dbReference type="Gene3D" id="3.30.565.10">
    <property type="entry name" value="Histidine kinase-like ATPase, C-terminal domain"/>
    <property type="match status" value="1"/>
</dbReference>
<feature type="transmembrane region" description="Helical" evidence="9">
    <location>
        <begin position="179"/>
        <end position="202"/>
    </location>
</feature>
<dbReference type="GO" id="GO:0000155">
    <property type="term" value="F:phosphorelay sensor kinase activity"/>
    <property type="evidence" value="ECO:0007669"/>
    <property type="project" value="InterPro"/>
</dbReference>
<dbReference type="SUPFAM" id="SSF55874">
    <property type="entry name" value="ATPase domain of HSP90 chaperone/DNA topoisomerase II/histidine kinase"/>
    <property type="match status" value="1"/>
</dbReference>
<dbReference type="KEGG" id="cpf:CPF_2181"/>
<dbReference type="PANTHER" id="PTHR45453">
    <property type="entry name" value="PHOSPHATE REGULON SENSOR PROTEIN PHOR"/>
    <property type="match status" value="1"/>
</dbReference>
<evidence type="ECO:0000256" key="1">
    <source>
        <dbReference type="ARBA" id="ARBA00000085"/>
    </source>
</evidence>
<dbReference type="SMART" id="SM00304">
    <property type="entry name" value="HAMP"/>
    <property type="match status" value="1"/>
</dbReference>
<dbReference type="CDD" id="cd06225">
    <property type="entry name" value="HAMP"/>
    <property type="match status" value="1"/>
</dbReference>